<feature type="transmembrane region" description="Helical" evidence="1">
    <location>
        <begin position="22"/>
        <end position="46"/>
    </location>
</feature>
<keyword evidence="1" id="KW-1133">Transmembrane helix</keyword>
<proteinExistence type="predicted"/>
<keyword evidence="1" id="KW-0472">Membrane</keyword>
<dbReference type="Proteomes" id="UP001218218">
    <property type="component" value="Unassembled WGS sequence"/>
</dbReference>
<keyword evidence="1" id="KW-0812">Transmembrane</keyword>
<feature type="transmembrane region" description="Helical" evidence="1">
    <location>
        <begin position="235"/>
        <end position="256"/>
    </location>
</feature>
<feature type="transmembrane region" description="Helical" evidence="1">
    <location>
        <begin position="58"/>
        <end position="81"/>
    </location>
</feature>
<feature type="transmembrane region" description="Helical" evidence="1">
    <location>
        <begin position="101"/>
        <end position="123"/>
    </location>
</feature>
<comment type="caution">
    <text evidence="2">The sequence shown here is derived from an EMBL/GenBank/DDBJ whole genome shotgun (WGS) entry which is preliminary data.</text>
</comment>
<sequence>MLVPLRTRSESWSLDPRIFPRIILGLIIPGLGLTTPLLVLFGYAAWNTASRRYLDRVSFRLLTYALVAHLIFGVSLGMTSLRSYQDWRCSLISFLNNSSLMFSSCIFFCMALNVPLVVVYNINGQAMEKYYVAGTILICLICNVPPYASGNLGHVLIPAETCWYDSAVPEVHFRWVIGTQSSWLIIVAIGEVGAFAIIVGYLITHELHLLCRPAHTEATYSSEGAGSTILKFRNIILRIGLYPLTSCVLNITATGIDLYESRKYKMEAFEPTKLDTILMVVSIAECAGRPLIYGLLAATDPSFIRALRALRHPDAETETQFCRRSGCLSTIVEIPPHVISLDDGETLDNGHARQECMRTTASGSDLEVGKKSFWWFYLGHGTSGATTGLSMCRSASTPAAEVVSHI</sequence>
<dbReference type="AlphaFoldDB" id="A0AAD7ACP8"/>
<evidence type="ECO:0000313" key="3">
    <source>
        <dbReference type="Proteomes" id="UP001218218"/>
    </source>
</evidence>
<name>A0AAD7ACP8_9AGAR</name>
<evidence type="ECO:0000256" key="1">
    <source>
        <dbReference type="SAM" id="Phobius"/>
    </source>
</evidence>
<reference evidence="2" key="1">
    <citation type="submission" date="2023-03" db="EMBL/GenBank/DDBJ databases">
        <title>Massive genome expansion in bonnet fungi (Mycena s.s.) driven by repeated elements and novel gene families across ecological guilds.</title>
        <authorList>
            <consortium name="Lawrence Berkeley National Laboratory"/>
            <person name="Harder C.B."/>
            <person name="Miyauchi S."/>
            <person name="Viragh M."/>
            <person name="Kuo A."/>
            <person name="Thoen E."/>
            <person name="Andreopoulos B."/>
            <person name="Lu D."/>
            <person name="Skrede I."/>
            <person name="Drula E."/>
            <person name="Henrissat B."/>
            <person name="Morin E."/>
            <person name="Kohler A."/>
            <person name="Barry K."/>
            <person name="LaButti K."/>
            <person name="Morin E."/>
            <person name="Salamov A."/>
            <person name="Lipzen A."/>
            <person name="Mereny Z."/>
            <person name="Hegedus B."/>
            <person name="Baldrian P."/>
            <person name="Stursova M."/>
            <person name="Weitz H."/>
            <person name="Taylor A."/>
            <person name="Grigoriev I.V."/>
            <person name="Nagy L.G."/>
            <person name="Martin F."/>
            <person name="Kauserud H."/>
        </authorList>
    </citation>
    <scope>NUCLEOTIDE SEQUENCE</scope>
    <source>
        <strain evidence="2">CBHHK002</strain>
    </source>
</reference>
<feature type="transmembrane region" description="Helical" evidence="1">
    <location>
        <begin position="183"/>
        <end position="203"/>
    </location>
</feature>
<dbReference type="EMBL" id="JARIHO010000009">
    <property type="protein sequence ID" value="KAJ7355310.1"/>
    <property type="molecule type" value="Genomic_DNA"/>
</dbReference>
<feature type="transmembrane region" description="Helical" evidence="1">
    <location>
        <begin position="130"/>
        <end position="148"/>
    </location>
</feature>
<protein>
    <submittedName>
        <fullName evidence="2">Uncharacterized protein</fullName>
    </submittedName>
</protein>
<keyword evidence="3" id="KW-1185">Reference proteome</keyword>
<feature type="transmembrane region" description="Helical" evidence="1">
    <location>
        <begin position="276"/>
        <end position="298"/>
    </location>
</feature>
<gene>
    <name evidence="2" type="ORF">DFH08DRAFT_954806</name>
</gene>
<organism evidence="2 3">
    <name type="scientific">Mycena albidolilacea</name>
    <dbReference type="NCBI Taxonomy" id="1033008"/>
    <lineage>
        <taxon>Eukaryota</taxon>
        <taxon>Fungi</taxon>
        <taxon>Dikarya</taxon>
        <taxon>Basidiomycota</taxon>
        <taxon>Agaricomycotina</taxon>
        <taxon>Agaricomycetes</taxon>
        <taxon>Agaricomycetidae</taxon>
        <taxon>Agaricales</taxon>
        <taxon>Marasmiineae</taxon>
        <taxon>Mycenaceae</taxon>
        <taxon>Mycena</taxon>
    </lineage>
</organism>
<evidence type="ECO:0000313" key="2">
    <source>
        <dbReference type="EMBL" id="KAJ7355310.1"/>
    </source>
</evidence>
<accession>A0AAD7ACP8</accession>
<dbReference type="Gene3D" id="1.20.1070.10">
    <property type="entry name" value="Rhodopsin 7-helix transmembrane proteins"/>
    <property type="match status" value="1"/>
</dbReference>